<feature type="transmembrane region" description="Helical" evidence="14">
    <location>
        <begin position="224"/>
        <end position="246"/>
    </location>
</feature>
<dbReference type="GO" id="GO:0003954">
    <property type="term" value="F:NADH dehydrogenase activity"/>
    <property type="evidence" value="ECO:0007669"/>
    <property type="project" value="TreeGrafter"/>
</dbReference>
<dbReference type="PANTHER" id="PTHR11432:SF3">
    <property type="entry name" value="NADH-UBIQUINONE OXIDOREDUCTASE CHAIN 1"/>
    <property type="match status" value="1"/>
</dbReference>
<evidence type="ECO:0000256" key="4">
    <source>
        <dbReference type="ARBA" id="ARBA00021009"/>
    </source>
</evidence>
<dbReference type="EMBL" id="KX494107">
    <property type="protein sequence ID" value="ARX96652.1"/>
    <property type="molecule type" value="Genomic_DNA"/>
</dbReference>
<protein>
    <recommendedName>
        <fullName evidence="4 13">NADH-ubiquinone oxidoreductase chain 1</fullName>
        <ecNumber evidence="13">7.1.1.2</ecNumber>
    </recommendedName>
</protein>
<dbReference type="PANTHER" id="PTHR11432">
    <property type="entry name" value="NADH DEHYDROGENASE SUBUNIT 1"/>
    <property type="match status" value="1"/>
</dbReference>
<evidence type="ECO:0000256" key="14">
    <source>
        <dbReference type="SAM" id="Phobius"/>
    </source>
</evidence>
<feature type="transmembrane region" description="Helical" evidence="14">
    <location>
        <begin position="252"/>
        <end position="275"/>
    </location>
</feature>
<feature type="transmembrane region" description="Helical" evidence="14">
    <location>
        <begin position="183"/>
        <end position="203"/>
    </location>
</feature>
<dbReference type="InterPro" id="IPR018086">
    <property type="entry name" value="NADH_UbQ_OxRdtase_su1_CS"/>
</dbReference>
<sequence length="320" mass="38058">MYTLNINMLLNLIYLIILIIMVMVSMAFLTLFERKVLGYIQNRKGPTKVMFLGLFQPFSDVIKLLNKEMFFLDKINFNYYMLMPMLSLMLSMMLWLVYPFYINIYVMNISIIIILGLMGLGVFPVMLGGWASNSNYSMLGAMRSIAQSISYEVSLFLIIFNLILLVESFSLLEFMKFQENMKFLLMVYPIYLMFMISMLIELNRTPFDLIEGESELVSGFNTEYFSGLFTLIFMSEYLNIIFMSFLMTVMFLGFYIMSVKFMLFMLFHMFFVIWIRGVLPRIRYDELMYMCWKKFLSLSLMYILFILSMKELIIYMFMLS</sequence>
<evidence type="ECO:0000256" key="13">
    <source>
        <dbReference type="RuleBase" id="RU000473"/>
    </source>
</evidence>
<keyword evidence="9 13" id="KW-0830">Ubiquinone</keyword>
<dbReference type="AlphaFoldDB" id="A0A343DRH8"/>
<keyword evidence="10 13" id="KW-0496">Mitochondrion</keyword>
<feature type="transmembrane region" description="Helical" evidence="14">
    <location>
        <begin position="295"/>
        <end position="318"/>
    </location>
</feature>
<evidence type="ECO:0000256" key="12">
    <source>
        <dbReference type="RuleBase" id="RU000471"/>
    </source>
</evidence>
<reference evidence="15" key="1">
    <citation type="journal article" date="2018" name="Mol. Phylogenet. Evol.">
        <title>Gene arrangement and sequence of mitochondrial genomes yield insights into the phylogeny and evolution of bees and sphecid wasps (Hymenoptera: Apoidea).</title>
        <authorList>
            <person name="Zheng B.Y."/>
            <person name="Cao L.J."/>
            <person name="Tang P."/>
            <person name="van Achterberg K."/>
            <person name="Hoffmann A.A."/>
            <person name="Chen H.Y."/>
            <person name="Chen X.X."/>
            <person name="Wei S.J."/>
        </authorList>
    </citation>
    <scope>NUCLEOTIDE SEQUENCE</scope>
</reference>
<dbReference type="InterPro" id="IPR001694">
    <property type="entry name" value="NADH_UbQ_OxRdtase_su1/FPO"/>
</dbReference>
<feature type="transmembrane region" description="Helical" evidence="14">
    <location>
        <begin position="77"/>
        <end position="98"/>
    </location>
</feature>
<keyword evidence="7" id="KW-0999">Mitochondrion inner membrane</keyword>
<comment type="subcellular location">
    <subcellularLocation>
        <location evidence="2 12">Mitochondrion inner membrane</location>
        <topology evidence="2 12">Multi-pass membrane protein</topology>
    </subcellularLocation>
</comment>
<comment type="catalytic activity">
    <reaction evidence="13">
        <text>a ubiquinone + NADH + 5 H(+)(in) = a ubiquinol + NAD(+) + 4 H(+)(out)</text>
        <dbReference type="Rhea" id="RHEA:29091"/>
        <dbReference type="Rhea" id="RHEA-COMP:9565"/>
        <dbReference type="Rhea" id="RHEA-COMP:9566"/>
        <dbReference type="ChEBI" id="CHEBI:15378"/>
        <dbReference type="ChEBI" id="CHEBI:16389"/>
        <dbReference type="ChEBI" id="CHEBI:17976"/>
        <dbReference type="ChEBI" id="CHEBI:57540"/>
        <dbReference type="ChEBI" id="CHEBI:57945"/>
        <dbReference type="EC" id="7.1.1.2"/>
    </reaction>
</comment>
<dbReference type="GO" id="GO:0008137">
    <property type="term" value="F:NADH dehydrogenase (ubiquinone) activity"/>
    <property type="evidence" value="ECO:0007669"/>
    <property type="project" value="UniProtKB-EC"/>
</dbReference>
<evidence type="ECO:0000256" key="9">
    <source>
        <dbReference type="ARBA" id="ARBA00023075"/>
    </source>
</evidence>
<evidence type="ECO:0000256" key="10">
    <source>
        <dbReference type="ARBA" id="ARBA00023128"/>
    </source>
</evidence>
<evidence type="ECO:0000256" key="5">
    <source>
        <dbReference type="ARBA" id="ARBA00022448"/>
    </source>
</evidence>
<keyword evidence="11 14" id="KW-0472">Membrane</keyword>
<evidence type="ECO:0000313" key="15">
    <source>
        <dbReference type="EMBL" id="ARX96652.1"/>
    </source>
</evidence>
<name>A0A343DRH8_9HYME</name>
<evidence type="ECO:0000256" key="6">
    <source>
        <dbReference type="ARBA" id="ARBA00022692"/>
    </source>
</evidence>
<feature type="transmembrane region" description="Helical" evidence="14">
    <location>
        <begin position="12"/>
        <end position="32"/>
    </location>
</feature>
<dbReference type="PROSITE" id="PS00668">
    <property type="entry name" value="COMPLEX1_ND1_2"/>
    <property type="match status" value="1"/>
</dbReference>
<gene>
    <name evidence="15" type="primary">nad1</name>
</gene>
<proteinExistence type="inferred from homology"/>
<evidence type="ECO:0000256" key="1">
    <source>
        <dbReference type="ARBA" id="ARBA00003257"/>
    </source>
</evidence>
<evidence type="ECO:0000256" key="2">
    <source>
        <dbReference type="ARBA" id="ARBA00004448"/>
    </source>
</evidence>
<keyword evidence="5" id="KW-0813">Transport</keyword>
<keyword evidence="12" id="KW-0520">NAD</keyword>
<evidence type="ECO:0000256" key="3">
    <source>
        <dbReference type="ARBA" id="ARBA00010535"/>
    </source>
</evidence>
<accession>A0A343DRH8</accession>
<keyword evidence="8 14" id="KW-1133">Transmembrane helix</keyword>
<dbReference type="GO" id="GO:0005743">
    <property type="term" value="C:mitochondrial inner membrane"/>
    <property type="evidence" value="ECO:0007669"/>
    <property type="project" value="UniProtKB-SubCell"/>
</dbReference>
<evidence type="ECO:0000256" key="11">
    <source>
        <dbReference type="ARBA" id="ARBA00023136"/>
    </source>
</evidence>
<organism evidence="15">
    <name type="scientific">Lasioglossum sp. SJW-2017</name>
    <dbReference type="NCBI Taxonomy" id="2008742"/>
    <lineage>
        <taxon>Eukaryota</taxon>
        <taxon>Metazoa</taxon>
        <taxon>Ecdysozoa</taxon>
        <taxon>Arthropoda</taxon>
        <taxon>Hexapoda</taxon>
        <taxon>Insecta</taxon>
        <taxon>Pterygota</taxon>
        <taxon>Neoptera</taxon>
        <taxon>Endopterygota</taxon>
        <taxon>Hymenoptera</taxon>
        <taxon>Apocrita</taxon>
        <taxon>Aculeata</taxon>
        <taxon>Apoidea</taxon>
        <taxon>Anthophila</taxon>
        <taxon>Halictidae</taxon>
        <taxon>Halictinae</taxon>
        <taxon>Halictini</taxon>
        <taxon>Lasioglossum</taxon>
    </lineage>
</organism>
<evidence type="ECO:0000256" key="8">
    <source>
        <dbReference type="ARBA" id="ARBA00022989"/>
    </source>
</evidence>
<comment type="similarity">
    <text evidence="3 12">Belongs to the complex I subunit 1 family.</text>
</comment>
<feature type="transmembrane region" description="Helical" evidence="14">
    <location>
        <begin position="104"/>
        <end position="128"/>
    </location>
</feature>
<comment type="function">
    <text evidence="1">Core subunit of the mitochondrial membrane respiratory chain NADH dehydrogenase (Complex I) that is believed to belong to the minimal assembly required for catalysis. Complex I functions in the transfer of electrons from NADH to the respiratory chain. The immediate electron acceptor for the enzyme is believed to be ubiquinone.</text>
</comment>
<feature type="transmembrane region" description="Helical" evidence="14">
    <location>
        <begin position="149"/>
        <end position="171"/>
    </location>
</feature>
<dbReference type="Pfam" id="PF00146">
    <property type="entry name" value="NADHdh"/>
    <property type="match status" value="1"/>
</dbReference>
<geneLocation type="mitochondrion" evidence="15"/>
<evidence type="ECO:0000256" key="7">
    <source>
        <dbReference type="ARBA" id="ARBA00022792"/>
    </source>
</evidence>
<keyword evidence="6 12" id="KW-0812">Transmembrane</keyword>
<dbReference type="EC" id="7.1.1.2" evidence="13"/>
<dbReference type="HAMAP" id="MF_01350">
    <property type="entry name" value="NDH1_NuoH"/>
    <property type="match status" value="1"/>
</dbReference>
<dbReference type="GO" id="GO:0009060">
    <property type="term" value="P:aerobic respiration"/>
    <property type="evidence" value="ECO:0007669"/>
    <property type="project" value="TreeGrafter"/>
</dbReference>